<gene>
    <name evidence="2" type="ORF">PDIGIT_LOCUS14960</name>
</gene>
<dbReference type="Pfam" id="PF13577">
    <property type="entry name" value="SnoaL_4"/>
    <property type="match status" value="1"/>
</dbReference>
<dbReference type="InterPro" id="IPR037401">
    <property type="entry name" value="SnoaL-like"/>
</dbReference>
<keyword evidence="3" id="KW-1185">Reference proteome</keyword>
<name>A0A9W4UT79_9PLEO</name>
<evidence type="ECO:0000313" key="3">
    <source>
        <dbReference type="Proteomes" id="UP001152607"/>
    </source>
</evidence>
<dbReference type="OrthoDB" id="2148716at2759"/>
<dbReference type="SUPFAM" id="SSF54427">
    <property type="entry name" value="NTF2-like"/>
    <property type="match status" value="1"/>
</dbReference>
<comment type="caution">
    <text evidence="2">The sequence shown here is derived from an EMBL/GenBank/DDBJ whole genome shotgun (WGS) entry which is preliminary data.</text>
</comment>
<dbReference type="AlphaFoldDB" id="A0A9W4UT79"/>
<proteinExistence type="predicted"/>
<feature type="domain" description="SnoaL-like" evidence="1">
    <location>
        <begin position="12"/>
        <end position="149"/>
    </location>
</feature>
<dbReference type="Gene3D" id="3.10.450.50">
    <property type="match status" value="1"/>
</dbReference>
<dbReference type="Proteomes" id="UP001152607">
    <property type="component" value="Unassembled WGS sequence"/>
</dbReference>
<accession>A0A9W4UT79</accession>
<evidence type="ECO:0000259" key="1">
    <source>
        <dbReference type="Pfam" id="PF13577"/>
    </source>
</evidence>
<dbReference type="InterPro" id="IPR032710">
    <property type="entry name" value="NTF2-like_dom_sf"/>
</dbReference>
<reference evidence="2" key="1">
    <citation type="submission" date="2023-01" db="EMBL/GenBank/DDBJ databases">
        <authorList>
            <person name="Van Ghelder C."/>
            <person name="Rancurel C."/>
        </authorList>
    </citation>
    <scope>NUCLEOTIDE SEQUENCE</scope>
    <source>
        <strain evidence="2">CNCM I-4278</strain>
    </source>
</reference>
<evidence type="ECO:0000313" key="2">
    <source>
        <dbReference type="EMBL" id="CAI6341760.1"/>
    </source>
</evidence>
<protein>
    <recommendedName>
        <fullName evidence="1">SnoaL-like domain-containing protein</fullName>
    </recommendedName>
</protein>
<dbReference type="EMBL" id="CAOQHR010000012">
    <property type="protein sequence ID" value="CAI6341760.1"/>
    <property type="molecule type" value="Genomic_DNA"/>
</dbReference>
<sequence>MNHLNPIVNPHDHLAIQNTIARYCEALDTKDFKLLDQVFAEEVVANYPFNNKLEGVKGVREAIVNRLGPILTHHSLTTQRITFGHDSRTAHAVTYFVGCHFGQGPHEGKVLQAWGQYSDELICLDRNSADREGEGVAGASGVWRIAKRTVGFTKRIGDERIMEEF</sequence>
<dbReference type="CDD" id="cd00531">
    <property type="entry name" value="NTF2_like"/>
    <property type="match status" value="1"/>
</dbReference>
<organism evidence="2 3">
    <name type="scientific">Periconia digitata</name>
    <dbReference type="NCBI Taxonomy" id="1303443"/>
    <lineage>
        <taxon>Eukaryota</taxon>
        <taxon>Fungi</taxon>
        <taxon>Dikarya</taxon>
        <taxon>Ascomycota</taxon>
        <taxon>Pezizomycotina</taxon>
        <taxon>Dothideomycetes</taxon>
        <taxon>Pleosporomycetidae</taxon>
        <taxon>Pleosporales</taxon>
        <taxon>Massarineae</taxon>
        <taxon>Periconiaceae</taxon>
        <taxon>Periconia</taxon>
    </lineage>
</organism>